<dbReference type="RefSeq" id="XP_009046846.1">
    <property type="nucleotide sequence ID" value="XM_009048598.1"/>
</dbReference>
<dbReference type="GO" id="GO:0032589">
    <property type="term" value="C:neuron projection membrane"/>
    <property type="evidence" value="ECO:0007669"/>
    <property type="project" value="TreeGrafter"/>
</dbReference>
<feature type="domain" description="Ig-like" evidence="1">
    <location>
        <begin position="1"/>
        <end position="81"/>
    </location>
</feature>
<dbReference type="AlphaFoldDB" id="V4CJS9"/>
<dbReference type="OrthoDB" id="190835at2759"/>
<dbReference type="Pfam" id="PF00047">
    <property type="entry name" value="ig"/>
    <property type="match status" value="1"/>
</dbReference>
<dbReference type="InterPro" id="IPR037448">
    <property type="entry name" value="Zig-8"/>
</dbReference>
<organism evidence="2 3">
    <name type="scientific">Lottia gigantea</name>
    <name type="common">Giant owl limpet</name>
    <dbReference type="NCBI Taxonomy" id="225164"/>
    <lineage>
        <taxon>Eukaryota</taxon>
        <taxon>Metazoa</taxon>
        <taxon>Spiralia</taxon>
        <taxon>Lophotrochozoa</taxon>
        <taxon>Mollusca</taxon>
        <taxon>Gastropoda</taxon>
        <taxon>Patellogastropoda</taxon>
        <taxon>Lottioidea</taxon>
        <taxon>Lottiidae</taxon>
        <taxon>Lottia</taxon>
    </lineage>
</organism>
<dbReference type="PANTHER" id="PTHR23279:SF36">
    <property type="entry name" value="DEFECTIVE PROBOSCIS EXTENSION RESPONSE 9, ISOFORM A"/>
    <property type="match status" value="1"/>
</dbReference>
<dbReference type="CTD" id="20234056"/>
<dbReference type="GeneID" id="20234056"/>
<dbReference type="Pfam" id="PF07686">
    <property type="entry name" value="V-set"/>
    <property type="match status" value="1"/>
</dbReference>
<dbReference type="GO" id="GO:0050808">
    <property type="term" value="P:synapse organization"/>
    <property type="evidence" value="ECO:0007669"/>
    <property type="project" value="TreeGrafter"/>
</dbReference>
<dbReference type="InterPro" id="IPR013106">
    <property type="entry name" value="Ig_V-set"/>
</dbReference>
<keyword evidence="3" id="KW-1185">Reference proteome</keyword>
<dbReference type="InterPro" id="IPR036179">
    <property type="entry name" value="Ig-like_dom_sf"/>
</dbReference>
<accession>V4CJS9</accession>
<dbReference type="SMART" id="SM00409">
    <property type="entry name" value="IG"/>
    <property type="match status" value="2"/>
</dbReference>
<evidence type="ECO:0000313" key="2">
    <source>
        <dbReference type="EMBL" id="ESP02460.1"/>
    </source>
</evidence>
<dbReference type="EMBL" id="KB200236">
    <property type="protein sequence ID" value="ESP02460.1"/>
    <property type="molecule type" value="Genomic_DNA"/>
</dbReference>
<proteinExistence type="predicted"/>
<dbReference type="Proteomes" id="UP000030746">
    <property type="component" value="Unassembled WGS sequence"/>
</dbReference>
<dbReference type="Gene3D" id="2.60.40.10">
    <property type="entry name" value="Immunoglobulins"/>
    <property type="match status" value="2"/>
</dbReference>
<feature type="non-terminal residue" evidence="2">
    <location>
        <position position="1"/>
    </location>
</feature>
<evidence type="ECO:0000259" key="1">
    <source>
        <dbReference type="PROSITE" id="PS50835"/>
    </source>
</evidence>
<dbReference type="KEGG" id="lgi:LOTGIDRAFT_138435"/>
<dbReference type="InterPro" id="IPR003599">
    <property type="entry name" value="Ig_sub"/>
</dbReference>
<protein>
    <recommendedName>
        <fullName evidence="1">Ig-like domain-containing protein</fullName>
    </recommendedName>
</protein>
<gene>
    <name evidence="2" type="ORF">LOTGIDRAFT_138435</name>
</gene>
<dbReference type="PANTHER" id="PTHR23279">
    <property type="entry name" value="DEFECTIVE PROBOSCIS EXTENSION RESPONSE DPR -RELATED"/>
    <property type="match status" value="1"/>
</dbReference>
<name>V4CJS9_LOTGI</name>
<dbReference type="OMA" id="NEVEWWR"/>
<dbReference type="InterPro" id="IPR013783">
    <property type="entry name" value="Ig-like_fold"/>
</dbReference>
<dbReference type="HOGENOM" id="CLU_046341_4_2_1"/>
<reference evidence="2 3" key="1">
    <citation type="journal article" date="2013" name="Nature">
        <title>Insights into bilaterian evolution from three spiralian genomes.</title>
        <authorList>
            <person name="Simakov O."/>
            <person name="Marletaz F."/>
            <person name="Cho S.J."/>
            <person name="Edsinger-Gonzales E."/>
            <person name="Havlak P."/>
            <person name="Hellsten U."/>
            <person name="Kuo D.H."/>
            <person name="Larsson T."/>
            <person name="Lv J."/>
            <person name="Arendt D."/>
            <person name="Savage R."/>
            <person name="Osoegawa K."/>
            <person name="de Jong P."/>
            <person name="Grimwood J."/>
            <person name="Chapman J.A."/>
            <person name="Shapiro H."/>
            <person name="Aerts A."/>
            <person name="Otillar R.P."/>
            <person name="Terry A.Y."/>
            <person name="Boore J.L."/>
            <person name="Grigoriev I.V."/>
            <person name="Lindberg D.R."/>
            <person name="Seaver E.C."/>
            <person name="Weisblat D.A."/>
            <person name="Putnam N.H."/>
            <person name="Rokhsar D.S."/>
        </authorList>
    </citation>
    <scope>NUCLEOTIDE SEQUENCE [LARGE SCALE GENOMIC DNA]</scope>
</reference>
<evidence type="ECO:0000313" key="3">
    <source>
        <dbReference type="Proteomes" id="UP000030746"/>
    </source>
</evidence>
<feature type="domain" description="Ig-like" evidence="1">
    <location>
        <begin position="86"/>
        <end position="181"/>
    </location>
</feature>
<dbReference type="InterPro" id="IPR003598">
    <property type="entry name" value="Ig_sub2"/>
</dbReference>
<dbReference type="InterPro" id="IPR007110">
    <property type="entry name" value="Ig-like_dom"/>
</dbReference>
<dbReference type="SMART" id="SM00408">
    <property type="entry name" value="IGc2"/>
    <property type="match status" value="2"/>
</dbReference>
<dbReference type="PROSITE" id="PS50835">
    <property type="entry name" value="IG_LIKE"/>
    <property type="match status" value="2"/>
</dbReference>
<dbReference type="InterPro" id="IPR013151">
    <property type="entry name" value="Immunoglobulin_dom"/>
</dbReference>
<sequence>LGEEAKLQCAIQNLGTRTVVWRRASDPNPLTINDVTYVSDSRIKVYHEKYSMEWSLHIKDVTYEDEGVYECQISSKARSIRRLIMLRVSDIEISGSTFVEKGNPLKITCNATGNDYPPEGLDWFKDGLKITPNDRTSINMDVSLSDRTIISTLVMLRADMYDAGTYVCRTSDLQITSVKVNVLNSKYTFQLYTTVYSNAIQ</sequence>
<dbReference type="SUPFAM" id="SSF48726">
    <property type="entry name" value="Immunoglobulin"/>
    <property type="match status" value="2"/>
</dbReference>